<dbReference type="RefSeq" id="WP_068993910.1">
    <property type="nucleotide sequence ID" value="NZ_CP012418.1"/>
</dbReference>
<proteinExistence type="predicted"/>
<evidence type="ECO:0000313" key="1">
    <source>
        <dbReference type="EMBL" id="AOE50928.1"/>
    </source>
</evidence>
<dbReference type="STRING" id="1144748.KS2013_2223"/>
<dbReference type="KEGG" id="ksd:KS2013_2223"/>
<gene>
    <name evidence="1" type="ORF">KS2013_2223</name>
</gene>
<evidence type="ECO:0000313" key="2">
    <source>
        <dbReference type="Proteomes" id="UP000094147"/>
    </source>
</evidence>
<dbReference type="Proteomes" id="UP000094147">
    <property type="component" value="Chromosome"/>
</dbReference>
<dbReference type="OrthoDB" id="8807479at2"/>
<dbReference type="EMBL" id="CP012418">
    <property type="protein sequence ID" value="AOE50928.1"/>
    <property type="molecule type" value="Genomic_DNA"/>
</dbReference>
<sequence>MDKELLQKIKGHHGEFLCEAIGSESKEKIVRFKHHIEPPQSSFSVPNIGGLREFYDLASSLTLYSCEKDNEAAFYIAKPEQWETLENEFSGWTNMLDEDEKEAVLPDWYGEHIVIGEIPASGNYILVITDGFEAGATYEFEHDGFEFIKLGNSITDFVQKALDPDEAAFTNMASHMRFIDGESDQQWWARELRHHHGKVITNNV</sequence>
<name>A0A1B3BDT3_9GAMM</name>
<reference evidence="2" key="1">
    <citation type="submission" date="2015-08" db="EMBL/GenBank/DDBJ databases">
        <authorList>
            <person name="Kim K.M."/>
        </authorList>
    </citation>
    <scope>NUCLEOTIDE SEQUENCE [LARGE SCALE GENOMIC DNA]</scope>
    <source>
        <strain evidence="2">KCTC 23892</strain>
    </source>
</reference>
<evidence type="ECO:0008006" key="3">
    <source>
        <dbReference type="Google" id="ProtNLM"/>
    </source>
</evidence>
<dbReference type="AlphaFoldDB" id="A0A1B3BDT3"/>
<protein>
    <recommendedName>
        <fullName evidence="3">Knr4/Smi1-like domain-containing protein</fullName>
    </recommendedName>
</protein>
<organism evidence="1 2">
    <name type="scientific">Kangiella sediminilitoris</name>
    <dbReference type="NCBI Taxonomy" id="1144748"/>
    <lineage>
        <taxon>Bacteria</taxon>
        <taxon>Pseudomonadati</taxon>
        <taxon>Pseudomonadota</taxon>
        <taxon>Gammaproteobacteria</taxon>
        <taxon>Kangiellales</taxon>
        <taxon>Kangiellaceae</taxon>
        <taxon>Kangiella</taxon>
    </lineage>
</organism>
<accession>A0A1B3BDT3</accession>
<keyword evidence="2" id="KW-1185">Reference proteome</keyword>